<comment type="caution">
    <text evidence="4">The sequence shown here is derived from an EMBL/GenBank/DDBJ whole genome shotgun (WGS) entry which is preliminary data.</text>
</comment>
<keyword evidence="5" id="KW-1185">Reference proteome</keyword>
<gene>
    <name evidence="4" type="ORF">RWD45_13120</name>
</gene>
<dbReference type="PANTHER" id="PTHR43356:SF2">
    <property type="entry name" value="PHOSPHATE ACETYLTRANSFERASE"/>
    <property type="match status" value="1"/>
</dbReference>
<dbReference type="GO" id="GO:0016746">
    <property type="term" value="F:acyltransferase activity"/>
    <property type="evidence" value="ECO:0007669"/>
    <property type="project" value="UniProtKB-KW"/>
</dbReference>
<dbReference type="EMBL" id="JAWDIQ010000002">
    <property type="protein sequence ID" value="MDY0409338.1"/>
    <property type="molecule type" value="Genomic_DNA"/>
</dbReference>
<sequence length="262" mass="28223">MPYLIDDQSALEQLIKEMDIQDAHYHIIDVASDEAAAFKGVELVREHKVDFIMKGNLQTGTLLKQVVNRETGIRKKAVLSHLALIDVPAYSKLLGVTDGGMLLTPHVDQKEAIIQNALEVMQSLGYEKPKFAVLSATEVVQPKLQTSTDAAELTRRFEDDETCIVEGPISLDLAINSSIAREKGYAGRIQGDADVLIASDVVAGNTLSKSMLLLANGAMAGVILGAQVPIVLTSRSSSAAEKKYSLLLALQISHAQVGKGEF</sequence>
<dbReference type="Gene3D" id="3.40.718.10">
    <property type="entry name" value="Isopropylmalate Dehydrogenase"/>
    <property type="match status" value="1"/>
</dbReference>
<dbReference type="Pfam" id="PF01515">
    <property type="entry name" value="PTA_PTB"/>
    <property type="match status" value="1"/>
</dbReference>
<evidence type="ECO:0000256" key="1">
    <source>
        <dbReference type="ARBA" id="ARBA00022679"/>
    </source>
</evidence>
<keyword evidence="2 4" id="KW-0012">Acyltransferase</keyword>
<evidence type="ECO:0000313" key="5">
    <source>
        <dbReference type="Proteomes" id="UP001275315"/>
    </source>
</evidence>
<dbReference type="InterPro" id="IPR050500">
    <property type="entry name" value="Phos_Acetyltrans/Butyryltrans"/>
</dbReference>
<dbReference type="InterPro" id="IPR002505">
    <property type="entry name" value="PTA_PTB"/>
</dbReference>
<name>A0ABU5CSJ0_9BACI</name>
<feature type="domain" description="Phosphate acetyl/butaryl transferase" evidence="3">
    <location>
        <begin position="36"/>
        <end position="245"/>
    </location>
</feature>
<dbReference type="PANTHER" id="PTHR43356">
    <property type="entry name" value="PHOSPHATE ACETYLTRANSFERASE"/>
    <property type="match status" value="1"/>
</dbReference>
<organism evidence="4 5">
    <name type="scientific">Paracerasibacillus soli</name>
    <dbReference type="NCBI Taxonomy" id="480284"/>
    <lineage>
        <taxon>Bacteria</taxon>
        <taxon>Bacillati</taxon>
        <taxon>Bacillota</taxon>
        <taxon>Bacilli</taxon>
        <taxon>Bacillales</taxon>
        <taxon>Bacillaceae</taxon>
        <taxon>Paracerasibacillus</taxon>
    </lineage>
</organism>
<protein>
    <submittedName>
        <fullName evidence="4">Phosphate acyltransferase</fullName>
    </submittedName>
</protein>
<keyword evidence="1" id="KW-0808">Transferase</keyword>
<evidence type="ECO:0000259" key="3">
    <source>
        <dbReference type="Pfam" id="PF01515"/>
    </source>
</evidence>
<proteinExistence type="predicted"/>
<accession>A0ABU5CSJ0</accession>
<evidence type="ECO:0000313" key="4">
    <source>
        <dbReference type="EMBL" id="MDY0409338.1"/>
    </source>
</evidence>
<dbReference type="Proteomes" id="UP001275315">
    <property type="component" value="Unassembled WGS sequence"/>
</dbReference>
<reference evidence="4 5" key="1">
    <citation type="submission" date="2023-10" db="EMBL/GenBank/DDBJ databases">
        <title>Virgibacillus soli CC-YMP-6 genome.</title>
        <authorList>
            <person name="Miliotis G."/>
            <person name="Sengupta P."/>
            <person name="Hameed A."/>
            <person name="Chuvochina M."/>
            <person name="Mcdonagh F."/>
            <person name="Simpson A.C."/>
            <person name="Singh N.K."/>
            <person name="Rekha P.D."/>
            <person name="Raman K."/>
            <person name="Hugenholtz P."/>
            <person name="Venkateswaran K."/>
        </authorList>
    </citation>
    <scope>NUCLEOTIDE SEQUENCE [LARGE SCALE GENOMIC DNA]</scope>
    <source>
        <strain evidence="4 5">CC-YMP-6</strain>
    </source>
</reference>
<evidence type="ECO:0000256" key="2">
    <source>
        <dbReference type="ARBA" id="ARBA00023315"/>
    </source>
</evidence>
<dbReference type="RefSeq" id="WP_320380134.1">
    <property type="nucleotide sequence ID" value="NZ_JAWDIQ010000002.1"/>
</dbReference>
<dbReference type="SUPFAM" id="SSF53659">
    <property type="entry name" value="Isocitrate/Isopropylmalate dehydrogenase-like"/>
    <property type="match status" value="1"/>
</dbReference>